<gene>
    <name evidence="1" type="ORF">TvY486_0021470</name>
</gene>
<reference evidence="1 2" key="1">
    <citation type="journal article" date="2012" name="Proc. Natl. Acad. Sci. U.S.A.">
        <title>Antigenic diversity is generated by distinct evolutionary mechanisms in African trypanosome species.</title>
        <authorList>
            <person name="Jackson A.P."/>
            <person name="Berry A."/>
            <person name="Aslett M."/>
            <person name="Allison H.C."/>
            <person name="Burton P."/>
            <person name="Vavrova-Anderson J."/>
            <person name="Brown R."/>
            <person name="Browne H."/>
            <person name="Corton N."/>
            <person name="Hauser H."/>
            <person name="Gamble J."/>
            <person name="Gilderthorp R."/>
            <person name="Marcello L."/>
            <person name="McQuillan J."/>
            <person name="Otto T.D."/>
            <person name="Quail M.A."/>
            <person name="Sanders M.J."/>
            <person name="van Tonder A."/>
            <person name="Ginger M.L."/>
            <person name="Field M.C."/>
            <person name="Barry J.D."/>
            <person name="Hertz-Fowler C."/>
            <person name="Berriman M."/>
        </authorList>
    </citation>
    <scope>NUCLEOTIDE SEQUENCE</scope>
    <source>
        <strain evidence="1 2">Y486</strain>
    </source>
</reference>
<organism evidence="1 2">
    <name type="scientific">Trypanosoma vivax (strain Y486)</name>
    <dbReference type="NCBI Taxonomy" id="1055687"/>
    <lineage>
        <taxon>Eukaryota</taxon>
        <taxon>Discoba</taxon>
        <taxon>Euglenozoa</taxon>
        <taxon>Kinetoplastea</taxon>
        <taxon>Metakinetoplastina</taxon>
        <taxon>Trypanosomatida</taxon>
        <taxon>Trypanosomatidae</taxon>
        <taxon>Trypanosoma</taxon>
        <taxon>Duttonella</taxon>
    </lineage>
</organism>
<protein>
    <submittedName>
        <fullName evidence="1">Uncharacterized protein</fullName>
    </submittedName>
</protein>
<feature type="non-terminal residue" evidence="1">
    <location>
        <position position="182"/>
    </location>
</feature>
<dbReference type="Proteomes" id="UP000009027">
    <property type="component" value="Unassembled WGS sequence"/>
</dbReference>
<evidence type="ECO:0000313" key="2">
    <source>
        <dbReference type="Proteomes" id="UP000009027"/>
    </source>
</evidence>
<keyword evidence="2" id="KW-1185">Reference proteome</keyword>
<evidence type="ECO:0000313" key="1">
    <source>
        <dbReference type="EMBL" id="CCD19445.1"/>
    </source>
</evidence>
<name>F9WPG8_TRYVY</name>
<dbReference type="AlphaFoldDB" id="F9WPG8"/>
<dbReference type="EMBL" id="CAEX01003421">
    <property type="protein sequence ID" value="CCD19445.1"/>
    <property type="molecule type" value="Genomic_DNA"/>
</dbReference>
<sequence>MSAECGGARVQESFFLCVRGSRDSGHGGDVRVVLCRRQKCYAKGWAVCRRACHFPPLANGHIRAVLERRGCRSCCEVRERVARCCGDVCVVTGAESARPELCVFGCVDRLRHFVDKRCQAQAQLLRFLRLNACRSFFAPREVRNRCASARARDKLAVREAYVFVRLRARLNHQACLVAAAAS</sequence>
<accession>F9WPG8</accession>
<proteinExistence type="predicted"/>